<dbReference type="EMBL" id="BTSX01000005">
    <property type="protein sequence ID" value="GMT02206.1"/>
    <property type="molecule type" value="Genomic_DNA"/>
</dbReference>
<keyword evidence="3" id="KW-1185">Reference proteome</keyword>
<dbReference type="Proteomes" id="UP001432027">
    <property type="component" value="Unassembled WGS sequence"/>
</dbReference>
<feature type="domain" description="BTB" evidence="1">
    <location>
        <begin position="1"/>
        <end position="69"/>
    </location>
</feature>
<sequence>MFFGEFEEKDMDQIELKEVVYEEFINLLLIIFPTRTKITDSTVNHLLALSDEFQIDTVRMDAETHLLSSSKSSTIEKMALADQFRLVKLMNNCLQSYSNLHEIKALMVFLFINKCLQKGICGKDVFLCVSVNFRVH</sequence>
<dbReference type="Gene3D" id="3.30.710.10">
    <property type="entry name" value="Potassium Channel Kv1.1, Chain A"/>
    <property type="match status" value="1"/>
</dbReference>
<evidence type="ECO:0000313" key="2">
    <source>
        <dbReference type="EMBL" id="GMT02206.1"/>
    </source>
</evidence>
<dbReference type="InterPro" id="IPR011333">
    <property type="entry name" value="SKP1/BTB/POZ_sf"/>
</dbReference>
<dbReference type="PANTHER" id="PTHR22744">
    <property type="entry name" value="HELIX LOOP HELIX PROTEIN 21-RELATED"/>
    <property type="match status" value="1"/>
</dbReference>
<accession>A0AAV5U5R4</accession>
<dbReference type="InterPro" id="IPR000210">
    <property type="entry name" value="BTB/POZ_dom"/>
</dbReference>
<comment type="caution">
    <text evidence="2">The sequence shown here is derived from an EMBL/GenBank/DDBJ whole genome shotgun (WGS) entry which is preliminary data.</text>
</comment>
<dbReference type="AlphaFoldDB" id="A0AAV5U5R4"/>
<organism evidence="2 3">
    <name type="scientific">Pristionchus entomophagus</name>
    <dbReference type="NCBI Taxonomy" id="358040"/>
    <lineage>
        <taxon>Eukaryota</taxon>
        <taxon>Metazoa</taxon>
        <taxon>Ecdysozoa</taxon>
        <taxon>Nematoda</taxon>
        <taxon>Chromadorea</taxon>
        <taxon>Rhabditida</taxon>
        <taxon>Rhabditina</taxon>
        <taxon>Diplogasteromorpha</taxon>
        <taxon>Diplogasteroidea</taxon>
        <taxon>Neodiplogasteridae</taxon>
        <taxon>Pristionchus</taxon>
    </lineage>
</organism>
<evidence type="ECO:0000313" key="3">
    <source>
        <dbReference type="Proteomes" id="UP001432027"/>
    </source>
</evidence>
<evidence type="ECO:0000259" key="1">
    <source>
        <dbReference type="Pfam" id="PF00651"/>
    </source>
</evidence>
<dbReference type="SUPFAM" id="SSF54695">
    <property type="entry name" value="POZ domain"/>
    <property type="match status" value="1"/>
</dbReference>
<proteinExistence type="predicted"/>
<protein>
    <recommendedName>
        <fullName evidence="1">BTB domain-containing protein</fullName>
    </recommendedName>
</protein>
<gene>
    <name evidence="2" type="ORF">PENTCL1PPCAC_24380</name>
</gene>
<reference evidence="2" key="1">
    <citation type="submission" date="2023-10" db="EMBL/GenBank/DDBJ databases">
        <title>Genome assembly of Pristionchus species.</title>
        <authorList>
            <person name="Yoshida K."/>
            <person name="Sommer R.J."/>
        </authorList>
    </citation>
    <scope>NUCLEOTIDE SEQUENCE</scope>
    <source>
        <strain evidence="2">RS0144</strain>
    </source>
</reference>
<name>A0AAV5U5R4_9BILA</name>
<feature type="non-terminal residue" evidence="2">
    <location>
        <position position="136"/>
    </location>
</feature>
<dbReference type="PANTHER" id="PTHR22744:SF14">
    <property type="entry name" value="BTB DOMAIN-CONTAINING PROTEIN-RELATED"/>
    <property type="match status" value="1"/>
</dbReference>
<dbReference type="Pfam" id="PF00651">
    <property type="entry name" value="BTB"/>
    <property type="match status" value="1"/>
</dbReference>